<dbReference type="CDD" id="cd08504">
    <property type="entry name" value="PBP2_OppA"/>
    <property type="match status" value="1"/>
</dbReference>
<dbReference type="KEGG" id="tum:CBW65_22035"/>
<evidence type="ECO:0000313" key="7">
    <source>
        <dbReference type="Proteomes" id="UP000195437"/>
    </source>
</evidence>
<keyword evidence="7" id="KW-1185">Reference proteome</keyword>
<name>A0A1Y0ISE2_9BACL</name>
<dbReference type="Pfam" id="PF00496">
    <property type="entry name" value="SBP_bac_5"/>
    <property type="match status" value="1"/>
</dbReference>
<comment type="similarity">
    <text evidence="2">Belongs to the bacterial solute-binding protein 5 family.</text>
</comment>
<dbReference type="SUPFAM" id="SSF53850">
    <property type="entry name" value="Periplasmic binding protein-like II"/>
    <property type="match status" value="1"/>
</dbReference>
<dbReference type="PANTHER" id="PTHR30290:SF10">
    <property type="entry name" value="PERIPLASMIC OLIGOPEPTIDE-BINDING PROTEIN-RELATED"/>
    <property type="match status" value="1"/>
</dbReference>
<dbReference type="GO" id="GO:0015833">
    <property type="term" value="P:peptide transport"/>
    <property type="evidence" value="ECO:0007669"/>
    <property type="project" value="TreeGrafter"/>
</dbReference>
<comment type="subcellular location">
    <subcellularLocation>
        <location evidence="1">Cell envelope</location>
    </subcellularLocation>
</comment>
<feature type="domain" description="SLH" evidence="5">
    <location>
        <begin position="609"/>
        <end position="676"/>
    </location>
</feature>
<evidence type="ECO:0000256" key="1">
    <source>
        <dbReference type="ARBA" id="ARBA00004196"/>
    </source>
</evidence>
<feature type="domain" description="SLH" evidence="5">
    <location>
        <begin position="677"/>
        <end position="735"/>
    </location>
</feature>
<evidence type="ECO:0000313" key="6">
    <source>
        <dbReference type="EMBL" id="ARU63367.1"/>
    </source>
</evidence>
<dbReference type="Gene3D" id="3.90.76.10">
    <property type="entry name" value="Dipeptide-binding Protein, Domain 1"/>
    <property type="match status" value="1"/>
</dbReference>
<organism evidence="6 7">
    <name type="scientific">Tumebacillus avium</name>
    <dbReference type="NCBI Taxonomy" id="1903704"/>
    <lineage>
        <taxon>Bacteria</taxon>
        <taxon>Bacillati</taxon>
        <taxon>Bacillota</taxon>
        <taxon>Bacilli</taxon>
        <taxon>Bacillales</taxon>
        <taxon>Alicyclobacillaceae</taxon>
        <taxon>Tumebacillus</taxon>
    </lineage>
</organism>
<dbReference type="PROSITE" id="PS51272">
    <property type="entry name" value="SLH"/>
    <property type="match status" value="3"/>
</dbReference>
<accession>A0A1Y0ISE2</accession>
<dbReference type="GO" id="GO:1904680">
    <property type="term" value="F:peptide transmembrane transporter activity"/>
    <property type="evidence" value="ECO:0007669"/>
    <property type="project" value="TreeGrafter"/>
</dbReference>
<evidence type="ECO:0000256" key="4">
    <source>
        <dbReference type="ARBA" id="ARBA00022729"/>
    </source>
</evidence>
<dbReference type="InterPro" id="IPR001119">
    <property type="entry name" value="SLH_dom"/>
</dbReference>
<feature type="domain" description="SLH" evidence="5">
    <location>
        <begin position="545"/>
        <end position="608"/>
    </location>
</feature>
<dbReference type="Gene3D" id="3.10.105.10">
    <property type="entry name" value="Dipeptide-binding Protein, Domain 3"/>
    <property type="match status" value="1"/>
</dbReference>
<dbReference type="OrthoDB" id="9796817at2"/>
<gene>
    <name evidence="6" type="ORF">CBW65_22035</name>
</gene>
<reference evidence="7" key="1">
    <citation type="submission" date="2017-05" db="EMBL/GenBank/DDBJ databases">
        <authorList>
            <person name="Sung H."/>
        </authorList>
    </citation>
    <scope>NUCLEOTIDE SEQUENCE [LARGE SCALE GENOMIC DNA]</scope>
    <source>
        <strain evidence="7">AR23208</strain>
    </source>
</reference>
<dbReference type="InterPro" id="IPR000914">
    <property type="entry name" value="SBP_5_dom"/>
</dbReference>
<evidence type="ECO:0000256" key="2">
    <source>
        <dbReference type="ARBA" id="ARBA00005695"/>
    </source>
</evidence>
<dbReference type="Proteomes" id="UP000195437">
    <property type="component" value="Chromosome"/>
</dbReference>
<sequence>MVSPFLQKFFTRAASAAGKTKQKACERRPTLMKQAKRLLIPCLAALLTAVCVLPAPQRQAHAQPMAQVANAAGDTSAFYLATRSNWISLMPGDISLIQLNTQEGLVRQAPDGKILPGLAASWQPSADGKTFTFTLRDNLKYHDGTTITAQDFVYRWSSDKEFMRTFLEIESVTASDNKTLSITFTHPGDYFTRNLATGNFVPIRQAFAEAKGDAFGTTPANTQFSGPYTVTEWSDTLVRLERNPNYWDVPSVKVPRAVIYLDVPQDTAWRMYNEGKLDEIALDDSQAFMAVPDETHPAPRLSTAYFLIQSKTGPLANRHVRRALAYANPWFSWTGAYGHGGFVPEGMAGLNSTFREEHAPSLIPDPYVAKSELATGLRELKLGQLPPIDLYLDSMNLPDFGSFYHEVLGITINPKVVPYQQRLELAEDGVAPMSYHIWAADFDDPANFLELFHSQRGPYAANWSNAEYDRLLDAAYNSSQRAVRMQNLQAAEDLLLQEAPVIPLYQMQQVHLVQPFTVLQRPPSSIGDAFLLRDSSKGPRAAKSILDFADQSSISQYALAAATQLYNQNVIRGSVNANDELNFYPRSNVSREEFVTMVVKSLGLAEDFAPLPFTDVSDDRWSAPFIRAAVAAGVIKGSTNAAGEQVFRPGDKITRAEIATVLVNALQLQKKTAPAFSDVKSNHWAYSFILTARANNLISGTSNETFGPEAAASRQDAAVMIYNGLKIKPTPSTSTTLQ</sequence>
<dbReference type="Gene3D" id="3.40.190.10">
    <property type="entry name" value="Periplasmic binding protein-like II"/>
    <property type="match status" value="1"/>
</dbReference>
<dbReference type="AlphaFoldDB" id="A0A1Y0ISE2"/>
<protein>
    <recommendedName>
        <fullName evidence="5">SLH domain-containing protein</fullName>
    </recommendedName>
</protein>
<dbReference type="GO" id="GO:0030313">
    <property type="term" value="C:cell envelope"/>
    <property type="evidence" value="ECO:0007669"/>
    <property type="project" value="UniProtKB-SubCell"/>
</dbReference>
<keyword evidence="3" id="KW-0813">Transport</keyword>
<evidence type="ECO:0000256" key="3">
    <source>
        <dbReference type="ARBA" id="ARBA00022448"/>
    </source>
</evidence>
<evidence type="ECO:0000259" key="5">
    <source>
        <dbReference type="PROSITE" id="PS51272"/>
    </source>
</evidence>
<dbReference type="InterPro" id="IPR039424">
    <property type="entry name" value="SBP_5"/>
</dbReference>
<proteinExistence type="inferred from homology"/>
<dbReference type="PANTHER" id="PTHR30290">
    <property type="entry name" value="PERIPLASMIC BINDING COMPONENT OF ABC TRANSPORTER"/>
    <property type="match status" value="1"/>
</dbReference>
<dbReference type="Pfam" id="PF00395">
    <property type="entry name" value="SLH"/>
    <property type="match status" value="2"/>
</dbReference>
<dbReference type="EMBL" id="CP021434">
    <property type="protein sequence ID" value="ARU63367.1"/>
    <property type="molecule type" value="Genomic_DNA"/>
</dbReference>
<keyword evidence="4" id="KW-0732">Signal</keyword>